<comment type="cofactor">
    <cofactor evidence="1 9">
        <name>Mg(2+)</name>
        <dbReference type="ChEBI" id="CHEBI:18420"/>
    </cofactor>
</comment>
<protein>
    <recommendedName>
        <fullName evidence="9">CRISPR-associated endoribonuclease Cas2</fullName>
        <ecNumber evidence="9">3.1.-.-</ecNumber>
    </recommendedName>
</protein>
<keyword evidence="7 9" id="KW-0460">Magnesium</keyword>
<dbReference type="GO" id="GO:0046872">
    <property type="term" value="F:metal ion binding"/>
    <property type="evidence" value="ECO:0007669"/>
    <property type="project" value="UniProtKB-UniRule"/>
</dbReference>
<evidence type="ECO:0000256" key="7">
    <source>
        <dbReference type="ARBA" id="ARBA00022842"/>
    </source>
</evidence>
<comment type="function">
    <text evidence="9">CRISPR (clustered regularly interspaced short palindromic repeat), is an adaptive immune system that provides protection against mobile genetic elements (viruses, transposable elements and conjugative plasmids). CRISPR clusters contain sequences complementary to antecedent mobile elements and target invading nucleic acids. CRISPR clusters are transcribed and processed into CRISPR RNA (crRNA). Functions as a ssRNA-specific endoribonuclease. Involved in the integration of spacer DNA into the CRISPR cassette.</text>
</comment>
<dbReference type="SUPFAM" id="SSF143430">
    <property type="entry name" value="TTP0101/SSO1404-like"/>
    <property type="match status" value="1"/>
</dbReference>
<proteinExistence type="inferred from homology"/>
<dbReference type="GO" id="GO:0004521">
    <property type="term" value="F:RNA endonuclease activity"/>
    <property type="evidence" value="ECO:0007669"/>
    <property type="project" value="InterPro"/>
</dbReference>
<name>A0A554X7S6_9BURK</name>
<dbReference type="Gene3D" id="3.30.70.240">
    <property type="match status" value="1"/>
</dbReference>
<dbReference type="GO" id="GO:0051607">
    <property type="term" value="P:defense response to virus"/>
    <property type="evidence" value="ECO:0007669"/>
    <property type="project" value="UniProtKB-UniRule"/>
</dbReference>
<evidence type="ECO:0000256" key="6">
    <source>
        <dbReference type="ARBA" id="ARBA00022801"/>
    </source>
</evidence>
<evidence type="ECO:0000313" key="10">
    <source>
        <dbReference type="EMBL" id="TSE31877.1"/>
    </source>
</evidence>
<dbReference type="InterPro" id="IPR021127">
    <property type="entry name" value="CRISPR_associated_Cas2"/>
</dbReference>
<feature type="binding site" evidence="9">
    <location>
        <position position="14"/>
    </location>
    <ligand>
        <name>Mg(2+)</name>
        <dbReference type="ChEBI" id="CHEBI:18420"/>
        <note>catalytic</note>
    </ligand>
</feature>
<comment type="similarity">
    <text evidence="2 9">Belongs to the CRISPR-associated endoribonuclease Cas2 protein family.</text>
</comment>
<dbReference type="PANTHER" id="PTHR34405:SF3">
    <property type="entry name" value="CRISPR-ASSOCIATED ENDORIBONUCLEASE CAS2 3"/>
    <property type="match status" value="1"/>
</dbReference>
<evidence type="ECO:0000256" key="5">
    <source>
        <dbReference type="ARBA" id="ARBA00022759"/>
    </source>
</evidence>
<keyword evidence="8 9" id="KW-0051">Antiviral defense</keyword>
<organism evidence="10 11">
    <name type="scientific">Tepidimonas charontis</name>
    <dbReference type="NCBI Taxonomy" id="2267262"/>
    <lineage>
        <taxon>Bacteria</taxon>
        <taxon>Pseudomonadati</taxon>
        <taxon>Pseudomonadota</taxon>
        <taxon>Betaproteobacteria</taxon>
        <taxon>Burkholderiales</taxon>
        <taxon>Tepidimonas</taxon>
    </lineage>
</organism>
<dbReference type="AlphaFoldDB" id="A0A554X7S6"/>
<dbReference type="PANTHER" id="PTHR34405">
    <property type="entry name" value="CRISPR-ASSOCIATED ENDORIBONUCLEASE CAS2"/>
    <property type="match status" value="1"/>
</dbReference>
<dbReference type="GO" id="GO:0043571">
    <property type="term" value="P:maintenance of CRISPR repeat elements"/>
    <property type="evidence" value="ECO:0007669"/>
    <property type="project" value="UniProtKB-UniRule"/>
</dbReference>
<keyword evidence="6 9" id="KW-0378">Hydrolase</keyword>
<dbReference type="CDD" id="cd09725">
    <property type="entry name" value="Cas2_I_II_III"/>
    <property type="match status" value="1"/>
</dbReference>
<comment type="subunit">
    <text evidence="9">Homodimer, forms a heterotetramer with a Cas1 homodimer.</text>
</comment>
<keyword evidence="5 9" id="KW-0255">Endonuclease</keyword>
<evidence type="ECO:0000256" key="1">
    <source>
        <dbReference type="ARBA" id="ARBA00001946"/>
    </source>
</evidence>
<dbReference type="Pfam" id="PF09827">
    <property type="entry name" value="CRISPR_Cas2"/>
    <property type="match status" value="1"/>
</dbReference>
<dbReference type="NCBIfam" id="TIGR01573">
    <property type="entry name" value="cas2"/>
    <property type="match status" value="1"/>
</dbReference>
<keyword evidence="11" id="KW-1185">Reference proteome</keyword>
<accession>A0A554X7S6</accession>
<gene>
    <name evidence="10" type="primary">cas2_1</name>
    <name evidence="9" type="synonym">cas2</name>
    <name evidence="10" type="ORF">Tchar_02222</name>
</gene>
<keyword evidence="3 9" id="KW-0540">Nuclease</keyword>
<dbReference type="InterPro" id="IPR019199">
    <property type="entry name" value="Virulence_VapD/CRISPR_Cas2"/>
</dbReference>
<evidence type="ECO:0000256" key="2">
    <source>
        <dbReference type="ARBA" id="ARBA00009959"/>
    </source>
</evidence>
<evidence type="ECO:0000313" key="11">
    <source>
        <dbReference type="Proteomes" id="UP000318294"/>
    </source>
</evidence>
<comment type="caution">
    <text evidence="10">The sequence shown here is derived from an EMBL/GenBank/DDBJ whole genome shotgun (WGS) entry which is preliminary data.</text>
</comment>
<dbReference type="EC" id="3.1.-.-" evidence="9"/>
<dbReference type="EMBL" id="VJON01000042">
    <property type="protein sequence ID" value="TSE31877.1"/>
    <property type="molecule type" value="Genomic_DNA"/>
</dbReference>
<keyword evidence="4 9" id="KW-0479">Metal-binding</keyword>
<evidence type="ECO:0000256" key="4">
    <source>
        <dbReference type="ARBA" id="ARBA00022723"/>
    </source>
</evidence>
<evidence type="ECO:0000256" key="9">
    <source>
        <dbReference type="HAMAP-Rule" id="MF_01471"/>
    </source>
</evidence>
<evidence type="ECO:0000256" key="8">
    <source>
        <dbReference type="ARBA" id="ARBA00023118"/>
    </source>
</evidence>
<dbReference type="GO" id="GO:0016787">
    <property type="term" value="F:hydrolase activity"/>
    <property type="evidence" value="ECO:0007669"/>
    <property type="project" value="UniProtKB-KW"/>
</dbReference>
<reference evidence="10 11" key="1">
    <citation type="submission" date="2019-07" db="EMBL/GenBank/DDBJ databases">
        <title>Tepidimonas charontis SPSP-6 draft genome.</title>
        <authorList>
            <person name="Da Costa M.S."/>
            <person name="Froufe H.J.C."/>
            <person name="Egas C."/>
            <person name="Albuquerque L."/>
        </authorList>
    </citation>
    <scope>NUCLEOTIDE SEQUENCE [LARGE SCALE GENOMIC DNA]</scope>
    <source>
        <strain evidence="10 11">SPSP-6</strain>
    </source>
</reference>
<evidence type="ECO:0000256" key="3">
    <source>
        <dbReference type="ARBA" id="ARBA00022722"/>
    </source>
</evidence>
<dbReference type="HAMAP" id="MF_01471">
    <property type="entry name" value="Cas2"/>
    <property type="match status" value="1"/>
</dbReference>
<dbReference type="Proteomes" id="UP000318294">
    <property type="component" value="Unassembled WGS sequence"/>
</dbReference>
<sequence length="103" mass="11829">MALNEKHMWLIAYDITDPRRLVRIHRYAKTVAIPVQYSLYACYETARGILGIRDALADMINDREDDVRIYQLPQRLRVARFGSRSLPKGLLVAEGVMPLANTL</sequence>